<dbReference type="SUPFAM" id="SSF56112">
    <property type="entry name" value="Protein kinase-like (PK-like)"/>
    <property type="match status" value="1"/>
</dbReference>
<dbReference type="InterPro" id="IPR016032">
    <property type="entry name" value="Sig_transdc_resp-reg_C-effctor"/>
</dbReference>
<dbReference type="PROSITE" id="PS00108">
    <property type="entry name" value="PROTEIN_KINASE_ST"/>
    <property type="match status" value="1"/>
</dbReference>
<dbReference type="InterPro" id="IPR036388">
    <property type="entry name" value="WH-like_DNA-bd_sf"/>
</dbReference>
<dbReference type="InterPro" id="IPR008271">
    <property type="entry name" value="Ser/Thr_kinase_AS"/>
</dbReference>
<evidence type="ECO:0000259" key="8">
    <source>
        <dbReference type="PROSITE" id="PS51755"/>
    </source>
</evidence>
<accession>A0A2Z5G0J0</accession>
<keyword evidence="2" id="KW-0547">Nucleotide-binding</keyword>
<feature type="domain" description="Protein kinase" evidence="7">
    <location>
        <begin position="134"/>
        <end position="443"/>
    </location>
</feature>
<dbReference type="InterPro" id="IPR011990">
    <property type="entry name" value="TPR-like_helical_dom_sf"/>
</dbReference>
<name>A0A2Z5G0J0_9BACT</name>
<dbReference type="InterPro" id="IPR000719">
    <property type="entry name" value="Prot_kinase_dom"/>
</dbReference>
<dbReference type="OrthoDB" id="9783151at2"/>
<keyword evidence="1" id="KW-0808">Transferase</keyword>
<sequence>MAKVKGTILTGRRWQFAWCEFDEISRTLTVRKQPVKLEAKPLDVLTYLLEHPAETVSKEELLDTVWGNTTEQSLAVAISKLRKAFGGDRDAIILNVPGVGYRMAVQVVCIPWQQPAPLSLWLEPGQTVPGRPEWQVVQRLGRGDDTSPVWLAEKKDTAEQRVFKFANDGIHLRALQREVVVSRLLEKALGGHPKWAVRILDRWFEDPPFFIASEYAGVDLLEWSTTPHFREMKLERRIQLAAEIADGVAAAHSVGILHNDLKPSNILLIRSEQPWETNGAAPSSWHLKIADFGVASIFDDQRLREMDISDYGVAGGSAAETQSTPVGTAMYRAPELHAGNPPTMLGDVYSLGLLLYQIVIGDFTQQLSPGWEVRVPDLLLRADIAKAAEVDPAHRLVSASELAWRLHQLDVRRREWEKSEAARQPAHESERVLERARLRRPWMILAFATLIAGLCVSLSLYRRALSQKNLADARLASFEQMYGFMARDLLGQSNPFLNVPGANVPGQTLVDAIQTALPRIDQRFAGKPAIAGRLHATIGDAFRARAQYPAADNEYEVAAQRFREDSGELSPDAILTELKREDTQMVSLAPGAIDSAKAGFARQQPLIAKLRDPNPELQAWEALVGASITGLSSKPGDGLPPLEQAIQKAEGTPGFDPLLLITMKKRICGIYLRMGNGAAVERIARGLVQSVVNTYGADSPSIAPFQMYIQEGLYLQGKYKAAIAQADSNFAQFTKILGPEHNLTLATLANRAASEGQLGLYEAAARDDLKLYTAERALPSPSRRFEMGSLADAAMFECRAGHFQEGNDYARQVVRETSSGPAAMPVFAAQATFTIAECAIGELEGSTRPSPERLNEAEALLDKVDPKINDPLGELGDYAARIDLAHARIALLRKDEADASKFASRTADTFQAKDADPYEKAALERIERAIAARR</sequence>
<dbReference type="PANTHER" id="PTHR43289:SF6">
    <property type="entry name" value="SERINE_THREONINE-PROTEIN KINASE NEKL-3"/>
    <property type="match status" value="1"/>
</dbReference>
<dbReference type="GO" id="GO:0000160">
    <property type="term" value="P:phosphorelay signal transduction system"/>
    <property type="evidence" value="ECO:0007669"/>
    <property type="project" value="InterPro"/>
</dbReference>
<dbReference type="SUPFAM" id="SSF46894">
    <property type="entry name" value="C-terminal effector domain of the bipartite response regulators"/>
    <property type="match status" value="1"/>
</dbReference>
<evidence type="ECO:0000256" key="4">
    <source>
        <dbReference type="ARBA" id="ARBA00022840"/>
    </source>
</evidence>
<dbReference type="InterPro" id="IPR011009">
    <property type="entry name" value="Kinase-like_dom_sf"/>
</dbReference>
<dbReference type="PROSITE" id="PS50011">
    <property type="entry name" value="PROTEIN_KINASE_DOM"/>
    <property type="match status" value="1"/>
</dbReference>
<dbReference type="KEGG" id="abas:ACPOL_3382"/>
<dbReference type="Pfam" id="PF00069">
    <property type="entry name" value="Pkinase"/>
    <property type="match status" value="1"/>
</dbReference>
<reference evidence="9 10" key="1">
    <citation type="journal article" date="2018" name="Front. Microbiol.">
        <title>Hydrolytic Capabilities as a Key to Environmental Success: Chitinolytic and Cellulolytic Acidobacteria From Acidic Sub-arctic Soils and Boreal Peatlands.</title>
        <authorList>
            <person name="Belova S.E."/>
            <person name="Ravin N.V."/>
            <person name="Pankratov T.A."/>
            <person name="Rakitin A.L."/>
            <person name="Ivanova A.A."/>
            <person name="Beletsky A.V."/>
            <person name="Mardanov A.V."/>
            <person name="Sinninghe Damste J.S."/>
            <person name="Dedysh S.N."/>
        </authorList>
    </citation>
    <scope>NUCLEOTIDE SEQUENCE [LARGE SCALE GENOMIC DNA]</scope>
    <source>
        <strain evidence="9 10">SBC82</strain>
    </source>
</reference>
<evidence type="ECO:0000256" key="6">
    <source>
        <dbReference type="PROSITE-ProRule" id="PRU01091"/>
    </source>
</evidence>
<keyword evidence="4" id="KW-0067">ATP-binding</keyword>
<dbReference type="Gene3D" id="1.25.40.10">
    <property type="entry name" value="Tetratricopeptide repeat domain"/>
    <property type="match status" value="1"/>
</dbReference>
<dbReference type="PANTHER" id="PTHR43289">
    <property type="entry name" value="MITOGEN-ACTIVATED PROTEIN KINASE KINASE KINASE 20-RELATED"/>
    <property type="match status" value="1"/>
</dbReference>
<evidence type="ECO:0000259" key="7">
    <source>
        <dbReference type="PROSITE" id="PS50011"/>
    </source>
</evidence>
<evidence type="ECO:0000256" key="1">
    <source>
        <dbReference type="ARBA" id="ARBA00022679"/>
    </source>
</evidence>
<organism evidence="9 10">
    <name type="scientific">Acidisarcina polymorpha</name>
    <dbReference type="NCBI Taxonomy" id="2211140"/>
    <lineage>
        <taxon>Bacteria</taxon>
        <taxon>Pseudomonadati</taxon>
        <taxon>Acidobacteriota</taxon>
        <taxon>Terriglobia</taxon>
        <taxon>Terriglobales</taxon>
        <taxon>Acidobacteriaceae</taxon>
        <taxon>Acidisarcina</taxon>
    </lineage>
</organism>
<dbReference type="EMBL" id="CP030840">
    <property type="protein sequence ID" value="AXC12671.1"/>
    <property type="molecule type" value="Genomic_DNA"/>
</dbReference>
<feature type="DNA-binding region" description="OmpR/PhoB-type" evidence="6">
    <location>
        <begin position="11"/>
        <end position="105"/>
    </location>
</feature>
<dbReference type="Proteomes" id="UP000253606">
    <property type="component" value="Chromosome"/>
</dbReference>
<keyword evidence="9" id="KW-0723">Serine/threonine-protein kinase</keyword>
<evidence type="ECO:0000256" key="5">
    <source>
        <dbReference type="ARBA" id="ARBA00023125"/>
    </source>
</evidence>
<protein>
    <submittedName>
        <fullName evidence="9">Serine/threonine protein kinase</fullName>
    </submittedName>
</protein>
<dbReference type="SMART" id="SM00862">
    <property type="entry name" value="Trans_reg_C"/>
    <property type="match status" value="1"/>
</dbReference>
<dbReference type="GO" id="GO:0005524">
    <property type="term" value="F:ATP binding"/>
    <property type="evidence" value="ECO:0007669"/>
    <property type="project" value="UniProtKB-KW"/>
</dbReference>
<dbReference type="Gene3D" id="1.10.10.10">
    <property type="entry name" value="Winged helix-like DNA-binding domain superfamily/Winged helix DNA-binding domain"/>
    <property type="match status" value="1"/>
</dbReference>
<dbReference type="SMART" id="SM00220">
    <property type="entry name" value="S_TKc"/>
    <property type="match status" value="1"/>
</dbReference>
<dbReference type="RefSeq" id="WP_114207816.1">
    <property type="nucleotide sequence ID" value="NZ_CP030840.1"/>
</dbReference>
<dbReference type="PROSITE" id="PS51755">
    <property type="entry name" value="OMPR_PHOB"/>
    <property type="match status" value="1"/>
</dbReference>
<dbReference type="GO" id="GO:0004674">
    <property type="term" value="F:protein serine/threonine kinase activity"/>
    <property type="evidence" value="ECO:0007669"/>
    <property type="project" value="UniProtKB-KW"/>
</dbReference>
<gene>
    <name evidence="9" type="ORF">ACPOL_3382</name>
</gene>
<evidence type="ECO:0000313" key="9">
    <source>
        <dbReference type="EMBL" id="AXC12671.1"/>
    </source>
</evidence>
<evidence type="ECO:0000256" key="3">
    <source>
        <dbReference type="ARBA" id="ARBA00022777"/>
    </source>
</evidence>
<dbReference type="GO" id="GO:0006355">
    <property type="term" value="P:regulation of DNA-templated transcription"/>
    <property type="evidence" value="ECO:0007669"/>
    <property type="project" value="InterPro"/>
</dbReference>
<evidence type="ECO:0000313" key="10">
    <source>
        <dbReference type="Proteomes" id="UP000253606"/>
    </source>
</evidence>
<proteinExistence type="predicted"/>
<dbReference type="GO" id="GO:0003677">
    <property type="term" value="F:DNA binding"/>
    <property type="evidence" value="ECO:0007669"/>
    <property type="project" value="UniProtKB-UniRule"/>
</dbReference>
<keyword evidence="5 6" id="KW-0238">DNA-binding</keyword>
<dbReference type="CDD" id="cd00383">
    <property type="entry name" value="trans_reg_C"/>
    <property type="match status" value="1"/>
</dbReference>
<dbReference type="InterPro" id="IPR001867">
    <property type="entry name" value="OmpR/PhoB-type_DNA-bd"/>
</dbReference>
<evidence type="ECO:0000256" key="2">
    <source>
        <dbReference type="ARBA" id="ARBA00022741"/>
    </source>
</evidence>
<dbReference type="AlphaFoldDB" id="A0A2Z5G0J0"/>
<dbReference type="Pfam" id="PF00486">
    <property type="entry name" value="Trans_reg_C"/>
    <property type="match status" value="1"/>
</dbReference>
<dbReference type="Gene3D" id="1.10.510.10">
    <property type="entry name" value="Transferase(Phosphotransferase) domain 1"/>
    <property type="match status" value="1"/>
</dbReference>
<keyword evidence="3 9" id="KW-0418">Kinase</keyword>
<feature type="domain" description="OmpR/PhoB-type" evidence="8">
    <location>
        <begin position="11"/>
        <end position="105"/>
    </location>
</feature>
<keyword evidence="10" id="KW-1185">Reference proteome</keyword>